<gene>
    <name evidence="1" type="ORF">AOQ84DRAFT_156645</name>
</gene>
<protein>
    <submittedName>
        <fullName evidence="1">Uncharacterized protein</fullName>
    </submittedName>
</protein>
<dbReference type="Proteomes" id="UP000250140">
    <property type="component" value="Unassembled WGS sequence"/>
</dbReference>
<proteinExistence type="predicted"/>
<keyword evidence="2" id="KW-1185">Reference proteome</keyword>
<sequence>MFKPRRALTINTISASHTLDIDQTRRSYRRLFNFSDRRQDMRQKMRRLLWADSTPSLLHSAPFSLATSLYAFEWLLPFARFRHLALHLRLASSPCIFTLHHHLALHLPNCLNLPPSLSAFAGLAPFLAPPFLSFSSSPRLLDSSTLHSRIPPLPHSLHYAPYRSLPALMHNSTLEAHLVICSFCTPSSFAHVLNAAYIH</sequence>
<dbReference type="EMBL" id="KV750786">
    <property type="protein sequence ID" value="OCL03218.1"/>
    <property type="molecule type" value="Genomic_DNA"/>
</dbReference>
<accession>A0A8E2ER78</accession>
<reference evidence="1 2" key="1">
    <citation type="journal article" date="2016" name="Nat. Commun.">
        <title>Ectomycorrhizal ecology is imprinted in the genome of the dominant symbiotic fungus Cenococcum geophilum.</title>
        <authorList>
            <consortium name="DOE Joint Genome Institute"/>
            <person name="Peter M."/>
            <person name="Kohler A."/>
            <person name="Ohm R.A."/>
            <person name="Kuo A."/>
            <person name="Krutzmann J."/>
            <person name="Morin E."/>
            <person name="Arend M."/>
            <person name="Barry K.W."/>
            <person name="Binder M."/>
            <person name="Choi C."/>
            <person name="Clum A."/>
            <person name="Copeland A."/>
            <person name="Grisel N."/>
            <person name="Haridas S."/>
            <person name="Kipfer T."/>
            <person name="LaButti K."/>
            <person name="Lindquist E."/>
            <person name="Lipzen A."/>
            <person name="Maire R."/>
            <person name="Meier B."/>
            <person name="Mihaltcheva S."/>
            <person name="Molinier V."/>
            <person name="Murat C."/>
            <person name="Poggeler S."/>
            <person name="Quandt C.A."/>
            <person name="Sperisen C."/>
            <person name="Tritt A."/>
            <person name="Tisserant E."/>
            <person name="Crous P.W."/>
            <person name="Henrissat B."/>
            <person name="Nehls U."/>
            <person name="Egli S."/>
            <person name="Spatafora J.W."/>
            <person name="Grigoriev I.V."/>
            <person name="Martin F.M."/>
        </authorList>
    </citation>
    <scope>NUCLEOTIDE SEQUENCE [LARGE SCALE GENOMIC DNA]</scope>
    <source>
        <strain evidence="1 2">CBS 207.34</strain>
    </source>
</reference>
<evidence type="ECO:0000313" key="2">
    <source>
        <dbReference type="Proteomes" id="UP000250140"/>
    </source>
</evidence>
<name>A0A8E2ER78_9PEZI</name>
<evidence type="ECO:0000313" key="1">
    <source>
        <dbReference type="EMBL" id="OCL03218.1"/>
    </source>
</evidence>
<dbReference type="AlphaFoldDB" id="A0A8E2ER78"/>
<organism evidence="1 2">
    <name type="scientific">Glonium stellatum</name>
    <dbReference type="NCBI Taxonomy" id="574774"/>
    <lineage>
        <taxon>Eukaryota</taxon>
        <taxon>Fungi</taxon>
        <taxon>Dikarya</taxon>
        <taxon>Ascomycota</taxon>
        <taxon>Pezizomycotina</taxon>
        <taxon>Dothideomycetes</taxon>
        <taxon>Pleosporomycetidae</taxon>
        <taxon>Gloniales</taxon>
        <taxon>Gloniaceae</taxon>
        <taxon>Glonium</taxon>
    </lineage>
</organism>